<feature type="compositionally biased region" description="Low complexity" evidence="12">
    <location>
        <begin position="662"/>
        <end position="675"/>
    </location>
</feature>
<evidence type="ECO:0000313" key="16">
    <source>
        <dbReference type="EMBL" id="KYQ93123.1"/>
    </source>
</evidence>
<evidence type="ECO:0000256" key="14">
    <source>
        <dbReference type="SAM" id="SignalP"/>
    </source>
</evidence>
<feature type="transmembrane region" description="Helical" evidence="13">
    <location>
        <begin position="421"/>
        <end position="442"/>
    </location>
</feature>
<evidence type="ECO:0000256" key="5">
    <source>
        <dbReference type="ARBA" id="ARBA00022729"/>
    </source>
</evidence>
<keyword evidence="9 16" id="KW-0675">Receptor</keyword>
<feature type="transmembrane region" description="Helical" evidence="13">
    <location>
        <begin position="495"/>
        <end position="519"/>
    </location>
</feature>
<dbReference type="Proteomes" id="UP000076078">
    <property type="component" value="Unassembled WGS sequence"/>
</dbReference>
<evidence type="ECO:0000259" key="15">
    <source>
        <dbReference type="PROSITE" id="PS50259"/>
    </source>
</evidence>
<feature type="transmembrane region" description="Helical" evidence="13">
    <location>
        <begin position="616"/>
        <end position="636"/>
    </location>
</feature>
<keyword evidence="8 13" id="KW-0472">Membrane</keyword>
<dbReference type="STRING" id="361077.A0A151ZGN2"/>
<evidence type="ECO:0000256" key="8">
    <source>
        <dbReference type="ARBA" id="ARBA00023136"/>
    </source>
</evidence>
<dbReference type="Pfam" id="PF02608">
    <property type="entry name" value="Bmp"/>
    <property type="match status" value="1"/>
</dbReference>
<evidence type="ECO:0000256" key="9">
    <source>
        <dbReference type="ARBA" id="ARBA00023170"/>
    </source>
</evidence>
<evidence type="ECO:0000256" key="2">
    <source>
        <dbReference type="ARBA" id="ARBA00005414"/>
    </source>
</evidence>
<dbReference type="CDD" id="cd15047">
    <property type="entry name" value="7tmC_GABA-B-like"/>
    <property type="match status" value="1"/>
</dbReference>
<feature type="chain" id="PRO_5007593361" evidence="14">
    <location>
        <begin position="27"/>
        <end position="795"/>
    </location>
</feature>
<dbReference type="InterPro" id="IPR003760">
    <property type="entry name" value="PnrA-like"/>
</dbReference>
<dbReference type="GO" id="GO:0004930">
    <property type="term" value="F:G protein-coupled receptor activity"/>
    <property type="evidence" value="ECO:0007669"/>
    <property type="project" value="UniProtKB-KW"/>
</dbReference>
<evidence type="ECO:0000256" key="3">
    <source>
        <dbReference type="ARBA" id="ARBA00010620"/>
    </source>
</evidence>
<dbReference type="InParanoid" id="A0A151ZGN2"/>
<keyword evidence="7" id="KW-0297">G-protein coupled receptor</keyword>
<feature type="transmembrane region" description="Helical" evidence="13">
    <location>
        <begin position="591"/>
        <end position="610"/>
    </location>
</feature>
<sequence length="795" mass="88784">MKNNSGKLSLIVICILLCFTTLKTEAEEVRLGLLLEGQISDLGINYNINHGLIETESLINITRSKVISNVVDDETTSDAIHFLLENGFNFIITTSDVQAVTALQIASIHTNIYFLIFVMTEQGSYSVAPHTRVATYYYNEISPHYILGYLIGAAAQDLNIQRVGMVVPGPPTENYYTSNAFYQGLIESNNTVEFMVIATSSYNDPDTSDGAYAILNYMNIDVITQSQTTMSVAIPMMYQSKLALGTNGFPQSMIYGTKVIQSAVFHYSVPFVQHAQLILDDNWPEQSPVFFGDFKNGFIALDDYSYLISEPVRQLVNDKVTTIAAQPLSETDYLCNDLNIAAFGDRCISYDDMLMDSDKLYGQVNNLGYYAVPTSEVYATKSINTAFRAVSAVEIGTCIIIFAVIAVFFRHNVNFTYSTLPFCAALLLGACLVGVAIILWNLKELNAGICNARIWMASLGYTILLGMIIVKNTLIHRKFQSMIKTKNDKISPIPFKNVLMFFTPLLVITIVLLGVYTGIGEVDSEKALGLDGIGKYEYTQKCYNNSSGNVIVYVILIYHGLMLLYGCFITWETRVNDLEEFAEVHDFASSVYLITFCSFIIIPLMAGIQVHRNRETIISACGIFTSFSCILIIFGAKFWKVYKPVEDDGLPQIKLQNFRSNSQGKSSSGETGKSKSSSRSKSLHSRSANNNTKTKDISTSVNIQNFVNPIESQSRVMEKEKEREKERVQEILNNGQNNTTSPNQLTTFLNLKLISLNLKNNNNNLPLVPPTPNPIFFFLPTVYTHTKTKKPYQHK</sequence>
<dbReference type="OrthoDB" id="17569at2759"/>
<evidence type="ECO:0000256" key="12">
    <source>
        <dbReference type="SAM" id="MobiDB-lite"/>
    </source>
</evidence>
<dbReference type="AlphaFoldDB" id="A0A151ZGN2"/>
<feature type="transmembrane region" description="Helical" evidence="13">
    <location>
        <begin position="389"/>
        <end position="409"/>
    </location>
</feature>
<feature type="domain" description="G-protein coupled receptors family 3 profile" evidence="15">
    <location>
        <begin position="426"/>
        <end position="641"/>
    </location>
</feature>
<dbReference type="PANTHER" id="PTHR46924">
    <property type="entry name" value="METABOTROPIC GLUTAMATE RECEPTOR-LIKE PROTEIN C-RELATED-RELATED"/>
    <property type="match status" value="1"/>
</dbReference>
<protein>
    <submittedName>
        <fullName evidence="16">G-protein-coupled receptor family 3 protein 11</fullName>
    </submittedName>
</protein>
<dbReference type="FunCoup" id="A0A151ZGN2">
    <property type="interactions" value="43"/>
</dbReference>
<feature type="signal peptide" evidence="14">
    <location>
        <begin position="1"/>
        <end position="26"/>
    </location>
</feature>
<keyword evidence="5 14" id="KW-0732">Signal</keyword>
<evidence type="ECO:0000256" key="6">
    <source>
        <dbReference type="ARBA" id="ARBA00022989"/>
    </source>
</evidence>
<evidence type="ECO:0000256" key="10">
    <source>
        <dbReference type="ARBA" id="ARBA00023180"/>
    </source>
</evidence>
<dbReference type="PROSITE" id="PS50259">
    <property type="entry name" value="G_PROTEIN_RECEP_F3_4"/>
    <property type="match status" value="1"/>
</dbReference>
<feature type="transmembrane region" description="Helical" evidence="13">
    <location>
        <begin position="454"/>
        <end position="474"/>
    </location>
</feature>
<feature type="region of interest" description="Disordered" evidence="12">
    <location>
        <begin position="660"/>
        <end position="698"/>
    </location>
</feature>
<evidence type="ECO:0000256" key="7">
    <source>
        <dbReference type="ARBA" id="ARBA00023040"/>
    </source>
</evidence>
<feature type="compositionally biased region" description="Polar residues" evidence="12">
    <location>
        <begin position="688"/>
        <end position="698"/>
    </location>
</feature>
<comment type="caution">
    <text evidence="16">The sequence shown here is derived from an EMBL/GenBank/DDBJ whole genome shotgun (WGS) entry which is preliminary data.</text>
</comment>
<organism evidence="16 17">
    <name type="scientific">Tieghemostelium lacteum</name>
    <name type="common">Slime mold</name>
    <name type="synonym">Dictyostelium lacteum</name>
    <dbReference type="NCBI Taxonomy" id="361077"/>
    <lineage>
        <taxon>Eukaryota</taxon>
        <taxon>Amoebozoa</taxon>
        <taxon>Evosea</taxon>
        <taxon>Eumycetozoa</taxon>
        <taxon>Dictyostelia</taxon>
        <taxon>Dictyosteliales</taxon>
        <taxon>Raperosteliaceae</taxon>
        <taxon>Tieghemostelium</taxon>
    </lineage>
</organism>
<evidence type="ECO:0000256" key="4">
    <source>
        <dbReference type="ARBA" id="ARBA00022692"/>
    </source>
</evidence>
<dbReference type="InterPro" id="IPR017978">
    <property type="entry name" value="GPCR_3_C"/>
</dbReference>
<name>A0A151ZGN2_TIELA</name>
<dbReference type="EMBL" id="LODT01000028">
    <property type="protein sequence ID" value="KYQ93123.1"/>
    <property type="molecule type" value="Genomic_DNA"/>
</dbReference>
<dbReference type="PANTHER" id="PTHR46924:SF1">
    <property type="entry name" value="METABOTROPIC GLUTAMATE RECEPTOR-LIKE PROTEIN L"/>
    <property type="match status" value="1"/>
</dbReference>
<comment type="subcellular location">
    <subcellularLocation>
        <location evidence="1">Membrane</location>
        <topology evidence="1">Multi-pass membrane protein</topology>
    </subcellularLocation>
</comment>
<proteinExistence type="inferred from homology"/>
<evidence type="ECO:0000256" key="1">
    <source>
        <dbReference type="ARBA" id="ARBA00004141"/>
    </source>
</evidence>
<dbReference type="InterPro" id="IPR051530">
    <property type="entry name" value="mGluR/GABA-B-like"/>
</dbReference>
<dbReference type="GO" id="GO:0005886">
    <property type="term" value="C:plasma membrane"/>
    <property type="evidence" value="ECO:0007669"/>
    <property type="project" value="InterPro"/>
</dbReference>
<keyword evidence="11" id="KW-0807">Transducer</keyword>
<dbReference type="OMA" id="YEYTQNC"/>
<accession>A0A151ZGN2</accession>
<dbReference type="Gene3D" id="3.40.50.2300">
    <property type="match status" value="2"/>
</dbReference>
<evidence type="ECO:0000313" key="17">
    <source>
        <dbReference type="Proteomes" id="UP000076078"/>
    </source>
</evidence>
<feature type="transmembrane region" description="Helical" evidence="13">
    <location>
        <begin position="550"/>
        <end position="571"/>
    </location>
</feature>
<gene>
    <name evidence="16" type="ORF">DLAC_05748</name>
</gene>
<comment type="similarity">
    <text evidence="3">In the N-terminal section; belongs to the BMP lipoprotein family.</text>
</comment>
<keyword evidence="10" id="KW-0325">Glycoprotein</keyword>
<dbReference type="Pfam" id="PF00003">
    <property type="entry name" value="7tm_3"/>
    <property type="match status" value="1"/>
</dbReference>
<evidence type="ECO:0000256" key="11">
    <source>
        <dbReference type="ARBA" id="ARBA00023224"/>
    </source>
</evidence>
<keyword evidence="17" id="KW-1185">Reference proteome</keyword>
<comment type="similarity">
    <text evidence="2">In the C-terminal section; belongs to the G-protein coupled receptor 3 family. GABA-B receptor subfamily.</text>
</comment>
<reference evidence="16 17" key="1">
    <citation type="submission" date="2015-12" db="EMBL/GenBank/DDBJ databases">
        <title>Dictyostelia acquired genes for synthesis and detection of signals that induce cell-type specialization by lateral gene transfer from prokaryotes.</title>
        <authorList>
            <person name="Gloeckner G."/>
            <person name="Schaap P."/>
        </authorList>
    </citation>
    <scope>NUCLEOTIDE SEQUENCE [LARGE SCALE GENOMIC DNA]</scope>
    <source>
        <strain evidence="16 17">TK</strain>
    </source>
</reference>
<keyword evidence="6 13" id="KW-1133">Transmembrane helix</keyword>
<keyword evidence="4 13" id="KW-0812">Transmembrane</keyword>
<evidence type="ECO:0000256" key="13">
    <source>
        <dbReference type="SAM" id="Phobius"/>
    </source>
</evidence>